<sequence>MRSNRPFMFHVTAVKATIARLVWSRISGNEVLWDADGLSQSLVSLGVGLSLSGPSVAPRGQQYTKHMDSGLPTPPQLRYWRNVQPEPVDDSQLVAQARAHSLPSPPPVPDISYHLGASRWHSVPPQYTFISAEPRRGLTRPIWLPCHSGNTCPFSNLAGLAGSAAVRPDQERSHLVCCDLDPNAAVSLMNANASRAHVTVSGAWQDGRRDALRVSSSVPADPALILLCSGDLEPPVGTVWCREDSGSCLATFGASPTRIPYLLWACAGTRGYRLDGAREDLHHAPPLGDFFGPFMGSTADRRAPRMVIGGPASVSRRLGACHFPLPAGCGLRAAACHLWASCGAGKVPATWGLNPAGARISAGWAQFWKCREGAGLAVLEHDLGTSAGGLDCGPGGESRSVLLVSWLEGCTFSPVCGTHWSVG</sequence>
<keyword evidence="2" id="KW-1185">Reference proteome</keyword>
<dbReference type="EMBL" id="JANPWB010000010">
    <property type="protein sequence ID" value="KAJ1136275.1"/>
    <property type="molecule type" value="Genomic_DNA"/>
</dbReference>
<proteinExistence type="predicted"/>
<organism evidence="1 2">
    <name type="scientific">Pleurodeles waltl</name>
    <name type="common">Iberian ribbed newt</name>
    <dbReference type="NCBI Taxonomy" id="8319"/>
    <lineage>
        <taxon>Eukaryota</taxon>
        <taxon>Metazoa</taxon>
        <taxon>Chordata</taxon>
        <taxon>Craniata</taxon>
        <taxon>Vertebrata</taxon>
        <taxon>Euteleostomi</taxon>
        <taxon>Amphibia</taxon>
        <taxon>Batrachia</taxon>
        <taxon>Caudata</taxon>
        <taxon>Salamandroidea</taxon>
        <taxon>Salamandridae</taxon>
        <taxon>Pleurodelinae</taxon>
        <taxon>Pleurodeles</taxon>
    </lineage>
</organism>
<gene>
    <name evidence="1" type="ORF">NDU88_002692</name>
</gene>
<name>A0AAV7Q7V5_PLEWA</name>
<evidence type="ECO:0000313" key="1">
    <source>
        <dbReference type="EMBL" id="KAJ1136275.1"/>
    </source>
</evidence>
<evidence type="ECO:0000313" key="2">
    <source>
        <dbReference type="Proteomes" id="UP001066276"/>
    </source>
</evidence>
<reference evidence="1" key="1">
    <citation type="journal article" date="2022" name="bioRxiv">
        <title>Sequencing and chromosome-scale assembly of the giantPleurodeles waltlgenome.</title>
        <authorList>
            <person name="Brown T."/>
            <person name="Elewa A."/>
            <person name="Iarovenko S."/>
            <person name="Subramanian E."/>
            <person name="Araus A.J."/>
            <person name="Petzold A."/>
            <person name="Susuki M."/>
            <person name="Suzuki K.-i.T."/>
            <person name="Hayashi T."/>
            <person name="Toyoda A."/>
            <person name="Oliveira C."/>
            <person name="Osipova E."/>
            <person name="Leigh N.D."/>
            <person name="Simon A."/>
            <person name="Yun M.H."/>
        </authorList>
    </citation>
    <scope>NUCLEOTIDE SEQUENCE</scope>
    <source>
        <strain evidence="1">20211129_DDA</strain>
        <tissue evidence="1">Liver</tissue>
    </source>
</reference>
<dbReference type="AlphaFoldDB" id="A0AAV7Q7V5"/>
<comment type="caution">
    <text evidence="1">The sequence shown here is derived from an EMBL/GenBank/DDBJ whole genome shotgun (WGS) entry which is preliminary data.</text>
</comment>
<protein>
    <submittedName>
        <fullName evidence="1">Uncharacterized protein</fullName>
    </submittedName>
</protein>
<dbReference type="Proteomes" id="UP001066276">
    <property type="component" value="Chromosome 6"/>
</dbReference>
<accession>A0AAV7Q7V5</accession>